<dbReference type="Pfam" id="PF13698">
    <property type="entry name" value="DUF4156"/>
    <property type="match status" value="1"/>
</dbReference>
<reference evidence="2 3" key="1">
    <citation type="journal article" date="2008" name="Int. J. Syst. Evol. Microbiol.">
        <title>Luteimonas marina sp. nov., isolated from seawater.</title>
        <authorList>
            <person name="Baik K.S."/>
            <person name="Park S.C."/>
            <person name="Kim M.S."/>
            <person name="Kim E.M."/>
            <person name="Park C."/>
            <person name="Chun J."/>
            <person name="Seong C.N."/>
        </authorList>
    </citation>
    <scope>NUCLEOTIDE SEQUENCE [LARGE SCALE GENOMIC DNA]</scope>
    <source>
        <strain evidence="2 3">FR1330</strain>
    </source>
</reference>
<feature type="signal peptide" evidence="1">
    <location>
        <begin position="1"/>
        <end position="22"/>
    </location>
</feature>
<name>A0A5C5U0T4_9GAMM</name>
<evidence type="ECO:0000256" key="1">
    <source>
        <dbReference type="SAM" id="SignalP"/>
    </source>
</evidence>
<protein>
    <submittedName>
        <fullName evidence="2">DUF4156 domain-containing protein</fullName>
    </submittedName>
</protein>
<keyword evidence="1" id="KW-0732">Signal</keyword>
<gene>
    <name evidence="2" type="ORF">FQY83_13100</name>
</gene>
<dbReference type="OrthoDB" id="6120981at2"/>
<dbReference type="Proteomes" id="UP000319980">
    <property type="component" value="Unassembled WGS sequence"/>
</dbReference>
<comment type="caution">
    <text evidence="2">The sequence shown here is derived from an EMBL/GenBank/DDBJ whole genome shotgun (WGS) entry which is preliminary data.</text>
</comment>
<dbReference type="EMBL" id="VOHK01000005">
    <property type="protein sequence ID" value="TWT19288.1"/>
    <property type="molecule type" value="Genomic_DNA"/>
</dbReference>
<dbReference type="InterPro" id="IPR025294">
    <property type="entry name" value="DUF4156"/>
</dbReference>
<dbReference type="RefSeq" id="WP_146388404.1">
    <property type="nucleotide sequence ID" value="NZ_VOHK01000005.1"/>
</dbReference>
<feature type="chain" id="PRO_5022751462" evidence="1">
    <location>
        <begin position="23"/>
        <end position="103"/>
    </location>
</feature>
<evidence type="ECO:0000313" key="3">
    <source>
        <dbReference type="Proteomes" id="UP000319980"/>
    </source>
</evidence>
<organism evidence="2 3">
    <name type="scientific">Luteimonas marina</name>
    <dbReference type="NCBI Taxonomy" id="488485"/>
    <lineage>
        <taxon>Bacteria</taxon>
        <taxon>Pseudomonadati</taxon>
        <taxon>Pseudomonadota</taxon>
        <taxon>Gammaproteobacteria</taxon>
        <taxon>Lysobacterales</taxon>
        <taxon>Lysobacteraceae</taxon>
        <taxon>Luteimonas</taxon>
    </lineage>
</organism>
<sequence>MRLTALLLALPLALSACTWVHMAPGASAVKVVTGPPSGCEKRGEVEVSVKHSIAFIERNPIKVRDELETLARNEAPGLEADTIHPLADPAGGSQRFAAWRCGR</sequence>
<accession>A0A5C5U0T4</accession>
<dbReference type="PROSITE" id="PS51257">
    <property type="entry name" value="PROKAR_LIPOPROTEIN"/>
    <property type="match status" value="1"/>
</dbReference>
<evidence type="ECO:0000313" key="2">
    <source>
        <dbReference type="EMBL" id="TWT19288.1"/>
    </source>
</evidence>
<dbReference type="AlphaFoldDB" id="A0A5C5U0T4"/>
<proteinExistence type="predicted"/>
<keyword evidence="3" id="KW-1185">Reference proteome</keyword>